<accession>A0A8J2J726</accession>
<gene>
    <name evidence="2" type="ORF">AFUS01_LOCUS1668</name>
</gene>
<dbReference type="Proteomes" id="UP000708208">
    <property type="component" value="Unassembled WGS sequence"/>
</dbReference>
<sequence>MELFLFYLFVHFTLSWTKNVTLKPKIFITECSSINSPAPPCAVSQQSNGTIILATVDQLYSVTCTAVYPIKWETDIFKTRYQYLTTTRNVQDIFNTSTYNYSITYHFGTVQGSSGTALCRSVQKPELFTNFHIFTQAGNSFIRSGKIAVLNHPPVYPAVVPCPSNYADLMPNLQYRRTEGVS</sequence>
<keyword evidence="3" id="KW-1185">Reference proteome</keyword>
<name>A0A8J2J726_9HEXA</name>
<keyword evidence="1" id="KW-0732">Signal</keyword>
<evidence type="ECO:0000313" key="2">
    <source>
        <dbReference type="EMBL" id="CAG7666343.1"/>
    </source>
</evidence>
<evidence type="ECO:0000313" key="3">
    <source>
        <dbReference type="Proteomes" id="UP000708208"/>
    </source>
</evidence>
<protein>
    <recommendedName>
        <fullName evidence="4">Ig-like domain-containing protein</fullName>
    </recommendedName>
</protein>
<feature type="chain" id="PRO_5035165094" description="Ig-like domain-containing protein" evidence="1">
    <location>
        <begin position="18"/>
        <end position="182"/>
    </location>
</feature>
<feature type="signal peptide" evidence="1">
    <location>
        <begin position="1"/>
        <end position="17"/>
    </location>
</feature>
<organism evidence="2 3">
    <name type="scientific">Allacma fusca</name>
    <dbReference type="NCBI Taxonomy" id="39272"/>
    <lineage>
        <taxon>Eukaryota</taxon>
        <taxon>Metazoa</taxon>
        <taxon>Ecdysozoa</taxon>
        <taxon>Arthropoda</taxon>
        <taxon>Hexapoda</taxon>
        <taxon>Collembola</taxon>
        <taxon>Symphypleona</taxon>
        <taxon>Sminthuridae</taxon>
        <taxon>Allacma</taxon>
    </lineage>
</organism>
<reference evidence="2" key="1">
    <citation type="submission" date="2021-06" db="EMBL/GenBank/DDBJ databases">
        <authorList>
            <person name="Hodson N. C."/>
            <person name="Mongue J. A."/>
            <person name="Jaron S. K."/>
        </authorList>
    </citation>
    <scope>NUCLEOTIDE SEQUENCE</scope>
</reference>
<evidence type="ECO:0000256" key="1">
    <source>
        <dbReference type="SAM" id="SignalP"/>
    </source>
</evidence>
<dbReference type="EMBL" id="CAJVCH010009221">
    <property type="protein sequence ID" value="CAG7666343.1"/>
    <property type="molecule type" value="Genomic_DNA"/>
</dbReference>
<dbReference type="AlphaFoldDB" id="A0A8J2J726"/>
<comment type="caution">
    <text evidence="2">The sequence shown here is derived from an EMBL/GenBank/DDBJ whole genome shotgun (WGS) entry which is preliminary data.</text>
</comment>
<evidence type="ECO:0008006" key="4">
    <source>
        <dbReference type="Google" id="ProtNLM"/>
    </source>
</evidence>
<proteinExistence type="predicted"/>